<evidence type="ECO:0000256" key="1">
    <source>
        <dbReference type="SAM" id="MobiDB-lite"/>
    </source>
</evidence>
<proteinExistence type="predicted"/>
<keyword evidence="3" id="KW-0675">Receptor</keyword>
<reference evidence="3 4" key="1">
    <citation type="journal article" date="2024" name="BMC Biol.">
        <title>Comparative genomics of Ascetosporea gives new insight into the evolutionary basis for animal parasitism in Rhizaria.</title>
        <authorList>
            <person name="Hiltunen Thoren M."/>
            <person name="Onut-Brannstrom I."/>
            <person name="Alfjorden A."/>
            <person name="Peckova H."/>
            <person name="Swords F."/>
            <person name="Hooper C."/>
            <person name="Holzer A.S."/>
            <person name="Bass D."/>
            <person name="Burki F."/>
        </authorList>
    </citation>
    <scope>NUCLEOTIDE SEQUENCE [LARGE SCALE GENOMIC DNA]</scope>
    <source>
        <strain evidence="3">20-A016</strain>
    </source>
</reference>
<dbReference type="EMBL" id="JBDODL010000833">
    <property type="protein sequence ID" value="MES1920736.1"/>
    <property type="molecule type" value="Genomic_DNA"/>
</dbReference>
<evidence type="ECO:0000256" key="2">
    <source>
        <dbReference type="SAM" id="Phobius"/>
    </source>
</evidence>
<gene>
    <name evidence="3" type="primary">REEP5</name>
    <name evidence="3" type="ORF">MHBO_002377</name>
</gene>
<feature type="compositionally biased region" description="Basic residues" evidence="1">
    <location>
        <begin position="29"/>
        <end position="42"/>
    </location>
</feature>
<accession>A0ABV2AM50</accession>
<keyword evidence="2" id="KW-0812">Transmembrane</keyword>
<keyword evidence="4" id="KW-1185">Reference proteome</keyword>
<protein>
    <submittedName>
        <fullName evidence="3">Receptor expression-enhancing protein 5</fullName>
    </submittedName>
</protein>
<feature type="compositionally biased region" description="Polar residues" evidence="1">
    <location>
        <begin position="46"/>
        <end position="74"/>
    </location>
</feature>
<keyword evidence="2" id="KW-0472">Membrane</keyword>
<comment type="caution">
    <text evidence="3">The sequence shown here is derived from an EMBL/GenBank/DDBJ whole genome shotgun (WGS) entry which is preliminary data.</text>
</comment>
<feature type="compositionally biased region" description="Basic residues" evidence="1">
    <location>
        <begin position="1"/>
        <end position="13"/>
    </location>
</feature>
<organism evidence="3 4">
    <name type="scientific">Bonamia ostreae</name>
    <dbReference type="NCBI Taxonomy" id="126728"/>
    <lineage>
        <taxon>Eukaryota</taxon>
        <taxon>Sar</taxon>
        <taxon>Rhizaria</taxon>
        <taxon>Endomyxa</taxon>
        <taxon>Ascetosporea</taxon>
        <taxon>Haplosporida</taxon>
        <taxon>Bonamia</taxon>
    </lineage>
</organism>
<dbReference type="InterPro" id="IPR004345">
    <property type="entry name" value="TB2_DP1_HVA22"/>
</dbReference>
<evidence type="ECO:0000313" key="4">
    <source>
        <dbReference type="Proteomes" id="UP001439008"/>
    </source>
</evidence>
<name>A0ABV2AM50_9EUKA</name>
<dbReference type="Pfam" id="PF03134">
    <property type="entry name" value="TB2_DP1_HVA22"/>
    <property type="match status" value="1"/>
</dbReference>
<keyword evidence="2" id="KW-1133">Transmembrane helix</keyword>
<sequence>MKFFKRSKKKKKNSASEYFSDNDSEKSVSLKKRLSNIFKTKKPEKSSSFAQNPPSKQPKTTITSFQTKNTPSESTTERNHSHFHPNPAKIDFNQINSDENPFLRKPSSPNHDIANRKNLANLDSDKTKQNLANLNKTKFGQNIETLNFLNSLSKHYKWSVLVARKAKTGDTRSIVIICSFLSCILIFMGCLQPFIHALSACAYPAYMSFKALKTETQEDDRKWLVYWTVYGIIRITESF</sequence>
<evidence type="ECO:0000313" key="3">
    <source>
        <dbReference type="EMBL" id="MES1920736.1"/>
    </source>
</evidence>
<feature type="transmembrane region" description="Helical" evidence="2">
    <location>
        <begin position="174"/>
        <end position="195"/>
    </location>
</feature>
<dbReference type="Proteomes" id="UP001439008">
    <property type="component" value="Unassembled WGS sequence"/>
</dbReference>
<feature type="region of interest" description="Disordered" evidence="1">
    <location>
        <begin position="1"/>
        <end position="117"/>
    </location>
</feature>